<feature type="transmembrane region" description="Helical" evidence="5">
    <location>
        <begin position="400"/>
        <end position="418"/>
    </location>
</feature>
<feature type="transmembrane region" description="Helical" evidence="5">
    <location>
        <begin position="281"/>
        <end position="301"/>
    </location>
</feature>
<evidence type="ECO:0000256" key="4">
    <source>
        <dbReference type="ARBA" id="ARBA00023136"/>
    </source>
</evidence>
<proteinExistence type="predicted"/>
<dbReference type="PANTHER" id="PTHR22950:SF666">
    <property type="entry name" value="VACUOLAR AMINO ACID TRANSPORTER 4"/>
    <property type="match status" value="1"/>
</dbReference>
<organism evidence="7 8">
    <name type="scientific">Symbiodinium microadriaticum</name>
    <name type="common">Dinoflagellate</name>
    <name type="synonym">Zooxanthella microadriatica</name>
    <dbReference type="NCBI Taxonomy" id="2951"/>
    <lineage>
        <taxon>Eukaryota</taxon>
        <taxon>Sar</taxon>
        <taxon>Alveolata</taxon>
        <taxon>Dinophyceae</taxon>
        <taxon>Suessiales</taxon>
        <taxon>Symbiodiniaceae</taxon>
        <taxon>Symbiodinium</taxon>
    </lineage>
</organism>
<dbReference type="OMA" id="STRIDCA"/>
<keyword evidence="3 5" id="KW-1133">Transmembrane helix</keyword>
<reference evidence="7 8" key="1">
    <citation type="submission" date="2016-02" db="EMBL/GenBank/DDBJ databases">
        <title>Genome analysis of coral dinoflagellate symbionts highlights evolutionary adaptations to a symbiotic lifestyle.</title>
        <authorList>
            <person name="Aranda M."/>
            <person name="Li Y."/>
            <person name="Liew Y.J."/>
            <person name="Baumgarten S."/>
            <person name="Simakov O."/>
            <person name="Wilson M."/>
            <person name="Piel J."/>
            <person name="Ashoor H."/>
            <person name="Bougouffa S."/>
            <person name="Bajic V.B."/>
            <person name="Ryu T."/>
            <person name="Ravasi T."/>
            <person name="Bayer T."/>
            <person name="Micklem G."/>
            <person name="Kim H."/>
            <person name="Bhak J."/>
            <person name="Lajeunesse T.C."/>
            <person name="Voolstra C.R."/>
        </authorList>
    </citation>
    <scope>NUCLEOTIDE SEQUENCE [LARGE SCALE GENOMIC DNA]</scope>
    <source>
        <strain evidence="7 8">CCMP2467</strain>
    </source>
</reference>
<evidence type="ECO:0000259" key="6">
    <source>
        <dbReference type="Pfam" id="PF01490"/>
    </source>
</evidence>
<evidence type="ECO:0000256" key="3">
    <source>
        <dbReference type="ARBA" id="ARBA00022989"/>
    </source>
</evidence>
<dbReference type="Pfam" id="PF01490">
    <property type="entry name" value="Aa_trans"/>
    <property type="match status" value="1"/>
</dbReference>
<comment type="caution">
    <text evidence="7">The sequence shown here is derived from an EMBL/GenBank/DDBJ whole genome shotgun (WGS) entry which is preliminary data.</text>
</comment>
<feature type="domain" description="Amino acid transporter transmembrane" evidence="6">
    <location>
        <begin position="199"/>
        <end position="432"/>
    </location>
</feature>
<protein>
    <submittedName>
        <fullName evidence="7">Proton-coupled amino acid transporter 4</fullName>
    </submittedName>
</protein>
<evidence type="ECO:0000256" key="2">
    <source>
        <dbReference type="ARBA" id="ARBA00022692"/>
    </source>
</evidence>
<keyword evidence="8" id="KW-1185">Reference proteome</keyword>
<dbReference type="OrthoDB" id="1684102at2759"/>
<gene>
    <name evidence="7" type="primary">slc36a4</name>
    <name evidence="7" type="ORF">AK812_SmicGene16374</name>
</gene>
<dbReference type="Proteomes" id="UP000186817">
    <property type="component" value="Unassembled WGS sequence"/>
</dbReference>
<dbReference type="EMBL" id="LSRX01000310">
    <property type="protein sequence ID" value="OLQ00925.1"/>
    <property type="molecule type" value="Genomic_DNA"/>
</dbReference>
<comment type="subcellular location">
    <subcellularLocation>
        <location evidence="1">Membrane</location>
        <topology evidence="1">Multi-pass membrane protein</topology>
    </subcellularLocation>
</comment>
<dbReference type="AlphaFoldDB" id="A0A1Q9E0H8"/>
<feature type="transmembrane region" description="Helical" evidence="5">
    <location>
        <begin position="321"/>
        <end position="340"/>
    </location>
</feature>
<evidence type="ECO:0000256" key="1">
    <source>
        <dbReference type="ARBA" id="ARBA00004141"/>
    </source>
</evidence>
<sequence>MARQVVHDTAGSRNLVVTHGAETEEATASDIAQPGGFRREFVMRPEGYGTVGSLEASSPRGQLAQYASRPLVPELLRVQQGVEADDDLLGLDPRLVSPLLPFYKPMYLLTPAKANDGELGVSDQSQLVVMILKGFLGASVLQSDSLLIPSYTDYTTYAKDQNSTRIDCADRVLIERTISSSRNQQTFMEDGIGPFGMPSYGDLAEVALGKPGRAVVDLSVAASQVGFCATYFVFVSANVAEVIGTLAGCRHVISQGSLCALLALVWLPLAQIRRLKHLSTLNLLADLCIVLGLLLILTGALTHLATTTTIWDLLRWARFETYPLCLGTALFAFEGIGLVLPMYEGTDPALRKNFKDTLTWTLAILCTFFILFAAVAYLSFGSTTRTVVLFNLRVGGEKRIVSQILFSAALFCTYPLMLQPVSKLVEEPFFRHALTATPIPENRFGQAH</sequence>
<keyword evidence="2 5" id="KW-0812">Transmembrane</keyword>
<feature type="transmembrane region" description="Helical" evidence="5">
    <location>
        <begin position="360"/>
        <end position="380"/>
    </location>
</feature>
<evidence type="ECO:0000313" key="8">
    <source>
        <dbReference type="Proteomes" id="UP000186817"/>
    </source>
</evidence>
<dbReference type="InterPro" id="IPR013057">
    <property type="entry name" value="AA_transpt_TM"/>
</dbReference>
<evidence type="ECO:0000313" key="7">
    <source>
        <dbReference type="EMBL" id="OLQ00925.1"/>
    </source>
</evidence>
<dbReference type="GO" id="GO:0016020">
    <property type="term" value="C:membrane"/>
    <property type="evidence" value="ECO:0007669"/>
    <property type="project" value="UniProtKB-SubCell"/>
</dbReference>
<name>A0A1Q9E0H8_SYMMI</name>
<accession>A0A1Q9E0H8</accession>
<evidence type="ECO:0000256" key="5">
    <source>
        <dbReference type="SAM" id="Phobius"/>
    </source>
</evidence>
<keyword evidence="4 5" id="KW-0472">Membrane</keyword>
<dbReference type="GO" id="GO:0015179">
    <property type="term" value="F:L-amino acid transmembrane transporter activity"/>
    <property type="evidence" value="ECO:0007669"/>
    <property type="project" value="TreeGrafter"/>
</dbReference>
<dbReference type="PANTHER" id="PTHR22950">
    <property type="entry name" value="AMINO ACID TRANSPORTER"/>
    <property type="match status" value="1"/>
</dbReference>